<protein>
    <submittedName>
        <fullName evidence="1">Uncharacterized protein</fullName>
    </submittedName>
</protein>
<accession>A0A450WED3</accession>
<gene>
    <name evidence="1" type="ORF">BECKLFY1418C_GA0070996_101436</name>
</gene>
<sequence length="98" mass="11256">MKYFNTAGPVIPEDHYNIPALFFYFPLGIPTSQDGNGIDFEGANVSLFDPMEDLRYCPLVIDFPWHSVHFMGYRLRAKPAEMDRRSFPSNRQGSSGHR</sequence>
<organism evidence="1">
    <name type="scientific">Candidatus Kentrum sp. LFY</name>
    <dbReference type="NCBI Taxonomy" id="2126342"/>
    <lineage>
        <taxon>Bacteria</taxon>
        <taxon>Pseudomonadati</taxon>
        <taxon>Pseudomonadota</taxon>
        <taxon>Gammaproteobacteria</taxon>
        <taxon>Candidatus Kentrum</taxon>
    </lineage>
</organism>
<reference evidence="1" key="1">
    <citation type="submission" date="2019-02" db="EMBL/GenBank/DDBJ databases">
        <authorList>
            <person name="Gruber-Vodicka R. H."/>
            <person name="Seah K. B. B."/>
        </authorList>
    </citation>
    <scope>NUCLEOTIDE SEQUENCE</scope>
    <source>
        <strain evidence="1">BECK_BY7</strain>
    </source>
</reference>
<dbReference type="AlphaFoldDB" id="A0A450WED3"/>
<evidence type="ECO:0000313" key="1">
    <source>
        <dbReference type="EMBL" id="VFK15338.1"/>
    </source>
</evidence>
<proteinExistence type="predicted"/>
<dbReference type="EMBL" id="CAADFN010000014">
    <property type="protein sequence ID" value="VFK15338.1"/>
    <property type="molecule type" value="Genomic_DNA"/>
</dbReference>
<name>A0A450WED3_9GAMM</name>